<dbReference type="Proteomes" id="UP000033551">
    <property type="component" value="Unassembled WGS sequence"/>
</dbReference>
<dbReference type="InterPro" id="IPR010310">
    <property type="entry name" value="T7SS_ESAT-6-like"/>
</dbReference>
<evidence type="ECO:0000313" key="2">
    <source>
        <dbReference type="EMBL" id="KJY37985.1"/>
    </source>
</evidence>
<comment type="caution">
    <text evidence="2">The sequence shown here is derived from an EMBL/GenBank/DDBJ whole genome shotgun (WGS) entry which is preliminary data.</text>
</comment>
<dbReference type="InterPro" id="IPR036689">
    <property type="entry name" value="ESAT-6-like_sf"/>
</dbReference>
<dbReference type="SUPFAM" id="SSF140453">
    <property type="entry name" value="EsxAB dimer-like"/>
    <property type="match status" value="1"/>
</dbReference>
<proteinExistence type="inferred from homology"/>
<accession>A0A0F4JV09</accession>
<organism evidence="2 3">
    <name type="scientific">Streptomyces katrae</name>
    <dbReference type="NCBI Taxonomy" id="68223"/>
    <lineage>
        <taxon>Bacteria</taxon>
        <taxon>Bacillati</taxon>
        <taxon>Actinomycetota</taxon>
        <taxon>Actinomycetes</taxon>
        <taxon>Kitasatosporales</taxon>
        <taxon>Streptomycetaceae</taxon>
        <taxon>Streptomyces</taxon>
    </lineage>
</organism>
<dbReference type="NCBIfam" id="TIGR03930">
    <property type="entry name" value="WXG100_ESAT6"/>
    <property type="match status" value="1"/>
</dbReference>
<comment type="similarity">
    <text evidence="1">Belongs to the WXG100 family.</text>
</comment>
<dbReference type="OrthoDB" id="3387628at2"/>
<evidence type="ECO:0000256" key="1">
    <source>
        <dbReference type="RuleBase" id="RU362001"/>
    </source>
</evidence>
<dbReference type="PATRIC" id="fig|68223.7.peg.711"/>
<protein>
    <recommendedName>
        <fullName evidence="1">ESAT-6-like protein</fullName>
    </recommendedName>
</protein>
<dbReference type="AlphaFoldDB" id="A0A0F4JV09"/>
<dbReference type="EMBL" id="JZWV01000083">
    <property type="protein sequence ID" value="KJY37985.1"/>
    <property type="molecule type" value="Genomic_DNA"/>
</dbReference>
<reference evidence="2 3" key="1">
    <citation type="submission" date="2015-02" db="EMBL/GenBank/DDBJ databases">
        <authorList>
            <person name="Ju K.-S."/>
            <person name="Doroghazi J.R."/>
            <person name="Metcalf W."/>
        </authorList>
    </citation>
    <scope>NUCLEOTIDE SEQUENCE [LARGE SCALE GENOMIC DNA]</scope>
    <source>
        <strain evidence="2 3">NRRL ISP-5550</strain>
    </source>
</reference>
<dbReference type="STRING" id="68223.GCA_002028425_05184"/>
<sequence length="103" mass="11864">MSGNNDGHTRVRYESVQQMADRIRVVSRNILKDLEEMESAVKVVTDTWDGEAHTQYLDLQKKYHARADHMQKKLEEAARLIEHGKGAYRATDVKASQLFTEAF</sequence>
<evidence type="ECO:0000313" key="3">
    <source>
        <dbReference type="Proteomes" id="UP000033551"/>
    </source>
</evidence>
<dbReference type="Pfam" id="PF06013">
    <property type="entry name" value="WXG100"/>
    <property type="match status" value="1"/>
</dbReference>
<dbReference type="RefSeq" id="WP_045946038.1">
    <property type="nucleotide sequence ID" value="NZ_JZWV01000083.1"/>
</dbReference>
<dbReference type="Gene3D" id="1.10.287.1060">
    <property type="entry name" value="ESAT-6-like"/>
    <property type="match status" value="1"/>
</dbReference>
<keyword evidence="3" id="KW-1185">Reference proteome</keyword>
<name>A0A0F4JV09_9ACTN</name>
<gene>
    <name evidence="2" type="ORF">VR44_04510</name>
</gene>